<dbReference type="Proteomes" id="UP000542353">
    <property type="component" value="Unassembled WGS sequence"/>
</dbReference>
<dbReference type="AlphaFoldDB" id="A0A7W7Z4W6"/>
<name>A0A7W7Z4W6_9BRAD</name>
<evidence type="ECO:0000313" key="1">
    <source>
        <dbReference type="EMBL" id="MBB5048067.1"/>
    </source>
</evidence>
<accession>A0A7W7Z4W6</accession>
<reference evidence="1 2" key="1">
    <citation type="submission" date="2020-08" db="EMBL/GenBank/DDBJ databases">
        <title>Genomic Encyclopedia of Type Strains, Phase IV (KMG-IV): sequencing the most valuable type-strain genomes for metagenomic binning, comparative biology and taxonomic classification.</title>
        <authorList>
            <person name="Goeker M."/>
        </authorList>
    </citation>
    <scope>NUCLEOTIDE SEQUENCE [LARGE SCALE GENOMIC DNA]</scope>
    <source>
        <strain evidence="1 2">DSM 12706</strain>
    </source>
</reference>
<evidence type="ECO:0000313" key="2">
    <source>
        <dbReference type="Proteomes" id="UP000542353"/>
    </source>
</evidence>
<organism evidence="1 2">
    <name type="scientific">Rhodopseudomonas rhenobacensis</name>
    <dbReference type="NCBI Taxonomy" id="87461"/>
    <lineage>
        <taxon>Bacteria</taxon>
        <taxon>Pseudomonadati</taxon>
        <taxon>Pseudomonadota</taxon>
        <taxon>Alphaproteobacteria</taxon>
        <taxon>Hyphomicrobiales</taxon>
        <taxon>Nitrobacteraceae</taxon>
        <taxon>Rhodopseudomonas</taxon>
    </lineage>
</organism>
<comment type="caution">
    <text evidence="1">The sequence shown here is derived from an EMBL/GenBank/DDBJ whole genome shotgun (WGS) entry which is preliminary data.</text>
</comment>
<protein>
    <submittedName>
        <fullName evidence="1">Uncharacterized protein</fullName>
    </submittedName>
</protein>
<keyword evidence="2" id="KW-1185">Reference proteome</keyword>
<gene>
    <name evidence="1" type="ORF">HNR60_002828</name>
</gene>
<proteinExistence type="predicted"/>
<dbReference type="EMBL" id="JACHIH010000017">
    <property type="protein sequence ID" value="MBB5048067.1"/>
    <property type="molecule type" value="Genomic_DNA"/>
</dbReference>
<dbReference type="RefSeq" id="WP_184258575.1">
    <property type="nucleotide sequence ID" value="NZ_JACHIH010000017.1"/>
</dbReference>
<dbReference type="Gene3D" id="2.40.50.100">
    <property type="match status" value="1"/>
</dbReference>
<sequence length="56" mass="5975">MAPRVSGYVTDNYVQDNDEVTAGQPLITMLARMASVHIGRPGSKPTTTIATSRAAR</sequence>